<comment type="caution">
    <text evidence="1">The sequence shown here is derived from an EMBL/GenBank/DDBJ whole genome shotgun (WGS) entry which is preliminary data.</text>
</comment>
<protein>
    <submittedName>
        <fullName evidence="1">Uncharacterized protein</fullName>
    </submittedName>
</protein>
<gene>
    <name evidence="1" type="ORF">QE152_g1774</name>
</gene>
<reference evidence="1 2" key="1">
    <citation type="journal article" date="2024" name="BMC Genomics">
        <title>De novo assembly and annotation of Popillia japonica's genome with initial clues to its potential as an invasive pest.</title>
        <authorList>
            <person name="Cucini C."/>
            <person name="Boschi S."/>
            <person name="Funari R."/>
            <person name="Cardaioli E."/>
            <person name="Iannotti N."/>
            <person name="Marturano G."/>
            <person name="Paoli F."/>
            <person name="Bruttini M."/>
            <person name="Carapelli A."/>
            <person name="Frati F."/>
            <person name="Nardi F."/>
        </authorList>
    </citation>
    <scope>NUCLEOTIDE SEQUENCE [LARGE SCALE GENOMIC DNA]</scope>
    <source>
        <strain evidence="1">DMR45628</strain>
    </source>
</reference>
<dbReference type="EMBL" id="JASPKY010000010">
    <property type="protein sequence ID" value="KAK9753816.1"/>
    <property type="molecule type" value="Genomic_DNA"/>
</dbReference>
<sequence>MQQILYLRQKFFTLEYKTGNATDFISQLEKIKADLNHMGEEISDKMLVTKVLMSPPENMKHFVSAWESTPSDKQTLTDLTSRLMIEEERNKTSE</sequence>
<dbReference type="Pfam" id="PF14223">
    <property type="entry name" value="Retrotran_gag_2"/>
    <property type="match status" value="1"/>
</dbReference>
<evidence type="ECO:0000313" key="1">
    <source>
        <dbReference type="EMBL" id="KAK9753816.1"/>
    </source>
</evidence>
<evidence type="ECO:0000313" key="2">
    <source>
        <dbReference type="Proteomes" id="UP001458880"/>
    </source>
</evidence>
<proteinExistence type="predicted"/>
<keyword evidence="2" id="KW-1185">Reference proteome</keyword>
<dbReference type="AlphaFoldDB" id="A0AAW1N1N6"/>
<accession>A0AAW1N1N6</accession>
<dbReference type="Proteomes" id="UP001458880">
    <property type="component" value="Unassembled WGS sequence"/>
</dbReference>
<name>A0AAW1N1N6_POPJA</name>
<organism evidence="1 2">
    <name type="scientific">Popillia japonica</name>
    <name type="common">Japanese beetle</name>
    <dbReference type="NCBI Taxonomy" id="7064"/>
    <lineage>
        <taxon>Eukaryota</taxon>
        <taxon>Metazoa</taxon>
        <taxon>Ecdysozoa</taxon>
        <taxon>Arthropoda</taxon>
        <taxon>Hexapoda</taxon>
        <taxon>Insecta</taxon>
        <taxon>Pterygota</taxon>
        <taxon>Neoptera</taxon>
        <taxon>Endopterygota</taxon>
        <taxon>Coleoptera</taxon>
        <taxon>Polyphaga</taxon>
        <taxon>Scarabaeiformia</taxon>
        <taxon>Scarabaeidae</taxon>
        <taxon>Rutelinae</taxon>
        <taxon>Popillia</taxon>
    </lineage>
</organism>